<dbReference type="Proteomes" id="UP000190162">
    <property type="component" value="Unassembled WGS sequence"/>
</dbReference>
<sequence length="88" mass="10213">MNTPKKSTLPEYLTRMLEESEALLRKAKALGHFLYSDDFCDLPPPEQHRLVKQHVFMSCYIEVLRDRIQFAFEQLKPLEGKETGTGEA</sequence>
<name>A0A1T4VZ42_9GAMM</name>
<organism evidence="1 2">
    <name type="scientific">Enterovibrio nigricans DSM 22720</name>
    <dbReference type="NCBI Taxonomy" id="1121868"/>
    <lineage>
        <taxon>Bacteria</taxon>
        <taxon>Pseudomonadati</taxon>
        <taxon>Pseudomonadota</taxon>
        <taxon>Gammaproteobacteria</taxon>
        <taxon>Vibrionales</taxon>
        <taxon>Vibrionaceae</taxon>
        <taxon>Enterovibrio</taxon>
    </lineage>
</organism>
<dbReference type="AlphaFoldDB" id="A0A1T4VZ42"/>
<evidence type="ECO:0000313" key="2">
    <source>
        <dbReference type="Proteomes" id="UP000190162"/>
    </source>
</evidence>
<proteinExistence type="predicted"/>
<reference evidence="2" key="1">
    <citation type="submission" date="2017-02" db="EMBL/GenBank/DDBJ databases">
        <authorList>
            <person name="Varghese N."/>
            <person name="Submissions S."/>
        </authorList>
    </citation>
    <scope>NUCLEOTIDE SEQUENCE [LARGE SCALE GENOMIC DNA]</scope>
    <source>
        <strain evidence="2">DSM 22720</strain>
    </source>
</reference>
<accession>A0A1T4VZ42</accession>
<dbReference type="InterPro" id="IPR054052">
    <property type="entry name" value="Y16Q-like"/>
</dbReference>
<dbReference type="EMBL" id="FUXU01000126">
    <property type="protein sequence ID" value="SKA70256.1"/>
    <property type="molecule type" value="Genomic_DNA"/>
</dbReference>
<keyword evidence="2" id="KW-1185">Reference proteome</keyword>
<gene>
    <name evidence="1" type="ORF">SAMN02745132_04561</name>
</gene>
<evidence type="ECO:0000313" key="1">
    <source>
        <dbReference type="EMBL" id="SKA70256.1"/>
    </source>
</evidence>
<dbReference type="Pfam" id="PF21825">
    <property type="entry name" value="crAss001_48"/>
    <property type="match status" value="1"/>
</dbReference>
<protein>
    <submittedName>
        <fullName evidence="1">Uncharacterized protein</fullName>
    </submittedName>
</protein>
<dbReference type="RefSeq" id="WP_078754584.1">
    <property type="nucleotide sequence ID" value="NZ_FUXU01000126.1"/>
</dbReference>